<gene>
    <name evidence="1" type="ORF">S12H4_35511</name>
</gene>
<organism evidence="1">
    <name type="scientific">marine sediment metagenome</name>
    <dbReference type="NCBI Taxonomy" id="412755"/>
    <lineage>
        <taxon>unclassified sequences</taxon>
        <taxon>metagenomes</taxon>
        <taxon>ecological metagenomes</taxon>
    </lineage>
</organism>
<dbReference type="EMBL" id="BARW01021102">
    <property type="protein sequence ID" value="GAI99398.1"/>
    <property type="molecule type" value="Genomic_DNA"/>
</dbReference>
<accession>X1T2F6</accession>
<evidence type="ECO:0000313" key="1">
    <source>
        <dbReference type="EMBL" id="GAI99398.1"/>
    </source>
</evidence>
<name>X1T2F6_9ZZZZ</name>
<reference evidence="1" key="1">
    <citation type="journal article" date="2014" name="Front. Microbiol.">
        <title>High frequency of phylogenetically diverse reductive dehalogenase-homologous genes in deep subseafloor sedimentary metagenomes.</title>
        <authorList>
            <person name="Kawai M."/>
            <person name="Futagami T."/>
            <person name="Toyoda A."/>
            <person name="Takaki Y."/>
            <person name="Nishi S."/>
            <person name="Hori S."/>
            <person name="Arai W."/>
            <person name="Tsubouchi T."/>
            <person name="Morono Y."/>
            <person name="Uchiyama I."/>
            <person name="Ito T."/>
            <person name="Fujiyama A."/>
            <person name="Inagaki F."/>
            <person name="Takami H."/>
        </authorList>
    </citation>
    <scope>NUCLEOTIDE SEQUENCE</scope>
    <source>
        <strain evidence="1">Expedition CK06-06</strain>
    </source>
</reference>
<proteinExistence type="predicted"/>
<dbReference type="AlphaFoldDB" id="X1T2F6"/>
<protein>
    <recommendedName>
        <fullName evidence="2">Cell division protein FtsZ</fullName>
    </recommendedName>
</protein>
<comment type="caution">
    <text evidence="1">The sequence shown here is derived from an EMBL/GenBank/DDBJ whole genome shotgun (WGS) entry which is preliminary data.</text>
</comment>
<sequence>MAKTSFVPNPAKIKVMGLGGGGCNAITRMV</sequence>
<evidence type="ECO:0008006" key="2">
    <source>
        <dbReference type="Google" id="ProtNLM"/>
    </source>
</evidence>
<feature type="non-terminal residue" evidence="1">
    <location>
        <position position="30"/>
    </location>
</feature>